<dbReference type="AlphaFoldDB" id="A0A518CPS2"/>
<reference evidence="1 2" key="1">
    <citation type="submission" date="2019-02" db="EMBL/GenBank/DDBJ databases">
        <title>Deep-cultivation of Planctomycetes and their phenomic and genomic characterization uncovers novel biology.</title>
        <authorList>
            <person name="Wiegand S."/>
            <person name="Jogler M."/>
            <person name="Boedeker C."/>
            <person name="Pinto D."/>
            <person name="Vollmers J."/>
            <person name="Rivas-Marin E."/>
            <person name="Kohn T."/>
            <person name="Peeters S.H."/>
            <person name="Heuer A."/>
            <person name="Rast P."/>
            <person name="Oberbeckmann S."/>
            <person name="Bunk B."/>
            <person name="Jeske O."/>
            <person name="Meyerdierks A."/>
            <person name="Storesund J.E."/>
            <person name="Kallscheuer N."/>
            <person name="Luecker S."/>
            <person name="Lage O.M."/>
            <person name="Pohl T."/>
            <person name="Merkel B.J."/>
            <person name="Hornburger P."/>
            <person name="Mueller R.-W."/>
            <person name="Bruemmer F."/>
            <person name="Labrenz M."/>
            <person name="Spormann A.M."/>
            <person name="Op den Camp H."/>
            <person name="Overmann J."/>
            <person name="Amann R."/>
            <person name="Jetten M.S.M."/>
            <person name="Mascher T."/>
            <person name="Medema M.H."/>
            <person name="Devos D.P."/>
            <person name="Kaster A.-K."/>
            <person name="Ovreas L."/>
            <person name="Rohde M."/>
            <person name="Galperin M.Y."/>
            <person name="Jogler C."/>
        </authorList>
    </citation>
    <scope>NUCLEOTIDE SEQUENCE [LARGE SCALE GENOMIC DNA]</scope>
    <source>
        <strain evidence="1 2">Pla110</strain>
    </source>
</reference>
<evidence type="ECO:0000313" key="1">
    <source>
        <dbReference type="EMBL" id="QDU81194.1"/>
    </source>
</evidence>
<sequence length="31" mass="3337">MYQRGLLELGFSVGFKLACTSYNGVSTGAEH</sequence>
<protein>
    <submittedName>
        <fullName evidence="1">Uncharacterized protein</fullName>
    </submittedName>
</protein>
<dbReference type="Proteomes" id="UP000317178">
    <property type="component" value="Chromosome"/>
</dbReference>
<accession>A0A518CPS2</accession>
<name>A0A518CPS2_9PLAN</name>
<keyword evidence="2" id="KW-1185">Reference proteome</keyword>
<proteinExistence type="predicted"/>
<dbReference type="KEGG" id="plon:Pla110_29330"/>
<organism evidence="1 2">
    <name type="scientific">Polystyrenella longa</name>
    <dbReference type="NCBI Taxonomy" id="2528007"/>
    <lineage>
        <taxon>Bacteria</taxon>
        <taxon>Pseudomonadati</taxon>
        <taxon>Planctomycetota</taxon>
        <taxon>Planctomycetia</taxon>
        <taxon>Planctomycetales</taxon>
        <taxon>Planctomycetaceae</taxon>
        <taxon>Polystyrenella</taxon>
    </lineage>
</organism>
<gene>
    <name evidence="1" type="ORF">Pla110_29330</name>
</gene>
<dbReference type="EMBL" id="CP036281">
    <property type="protein sequence ID" value="QDU81194.1"/>
    <property type="molecule type" value="Genomic_DNA"/>
</dbReference>
<evidence type="ECO:0000313" key="2">
    <source>
        <dbReference type="Proteomes" id="UP000317178"/>
    </source>
</evidence>